<evidence type="ECO:0000313" key="1">
    <source>
        <dbReference type="EMBL" id="KAI0065527.1"/>
    </source>
</evidence>
<sequence>MPTLREYAGCLIDPFDVDDGRKGSFLLRCQQVIDKLHPNTAPPLTTSSNIYNRARQRLSQWRVNFQKVANAVVKDVITARYGRSNNPKEDSRVTLKRNKDLIKAFVEETITGGSMFWRVPGTETSRADGSFRSFYILRVFACHLRDTEDSIFEWADGLPRGALLLSAVAVDRAFHAWKTGAFVELTAFQKENMEDELEEYLSSVLPLCEKSHRFDRVISMARKYITPGPDQSRKLSPVESSSSRGYQRGGVDASSPPPDSSEV</sequence>
<comment type="caution">
    <text evidence="1">The sequence shown here is derived from an EMBL/GenBank/DDBJ whole genome shotgun (WGS) entry which is preliminary data.</text>
</comment>
<accession>A0ACB8TAH0</accession>
<protein>
    <submittedName>
        <fullName evidence="1">Uncharacterized protein</fullName>
    </submittedName>
</protein>
<dbReference type="EMBL" id="MU277195">
    <property type="protein sequence ID" value="KAI0065527.1"/>
    <property type="molecule type" value="Genomic_DNA"/>
</dbReference>
<reference evidence="1" key="1">
    <citation type="submission" date="2021-03" db="EMBL/GenBank/DDBJ databases">
        <authorList>
            <consortium name="DOE Joint Genome Institute"/>
            <person name="Ahrendt S."/>
            <person name="Looney B.P."/>
            <person name="Miyauchi S."/>
            <person name="Morin E."/>
            <person name="Drula E."/>
            <person name="Courty P.E."/>
            <person name="Chicoki N."/>
            <person name="Fauchery L."/>
            <person name="Kohler A."/>
            <person name="Kuo A."/>
            <person name="Labutti K."/>
            <person name="Pangilinan J."/>
            <person name="Lipzen A."/>
            <person name="Riley R."/>
            <person name="Andreopoulos W."/>
            <person name="He G."/>
            <person name="Johnson J."/>
            <person name="Barry K.W."/>
            <person name="Grigoriev I.V."/>
            <person name="Nagy L."/>
            <person name="Hibbett D."/>
            <person name="Henrissat B."/>
            <person name="Matheny P.B."/>
            <person name="Labbe J."/>
            <person name="Martin F."/>
        </authorList>
    </citation>
    <scope>NUCLEOTIDE SEQUENCE</scope>
    <source>
        <strain evidence="1">HHB10654</strain>
    </source>
</reference>
<dbReference type="Proteomes" id="UP000814140">
    <property type="component" value="Unassembled WGS sequence"/>
</dbReference>
<name>A0ACB8TAH0_9AGAM</name>
<gene>
    <name evidence="1" type="ORF">BV25DRAFT_1704461</name>
</gene>
<organism evidence="1 2">
    <name type="scientific">Artomyces pyxidatus</name>
    <dbReference type="NCBI Taxonomy" id="48021"/>
    <lineage>
        <taxon>Eukaryota</taxon>
        <taxon>Fungi</taxon>
        <taxon>Dikarya</taxon>
        <taxon>Basidiomycota</taxon>
        <taxon>Agaricomycotina</taxon>
        <taxon>Agaricomycetes</taxon>
        <taxon>Russulales</taxon>
        <taxon>Auriscalpiaceae</taxon>
        <taxon>Artomyces</taxon>
    </lineage>
</organism>
<proteinExistence type="predicted"/>
<evidence type="ECO:0000313" key="2">
    <source>
        <dbReference type="Proteomes" id="UP000814140"/>
    </source>
</evidence>
<keyword evidence="2" id="KW-1185">Reference proteome</keyword>
<reference evidence="1" key="2">
    <citation type="journal article" date="2022" name="New Phytol.">
        <title>Evolutionary transition to the ectomycorrhizal habit in the genomes of a hyperdiverse lineage of mushroom-forming fungi.</title>
        <authorList>
            <person name="Looney B."/>
            <person name="Miyauchi S."/>
            <person name="Morin E."/>
            <person name="Drula E."/>
            <person name="Courty P.E."/>
            <person name="Kohler A."/>
            <person name="Kuo A."/>
            <person name="LaButti K."/>
            <person name="Pangilinan J."/>
            <person name="Lipzen A."/>
            <person name="Riley R."/>
            <person name="Andreopoulos W."/>
            <person name="He G."/>
            <person name="Johnson J."/>
            <person name="Nolan M."/>
            <person name="Tritt A."/>
            <person name="Barry K.W."/>
            <person name="Grigoriev I.V."/>
            <person name="Nagy L.G."/>
            <person name="Hibbett D."/>
            <person name="Henrissat B."/>
            <person name="Matheny P.B."/>
            <person name="Labbe J."/>
            <person name="Martin F.M."/>
        </authorList>
    </citation>
    <scope>NUCLEOTIDE SEQUENCE</scope>
    <source>
        <strain evidence="1">HHB10654</strain>
    </source>
</reference>